<dbReference type="Pfam" id="PF02223">
    <property type="entry name" value="Thymidylate_kin"/>
    <property type="match status" value="1"/>
</dbReference>
<dbReference type="GO" id="GO:0005524">
    <property type="term" value="F:ATP binding"/>
    <property type="evidence" value="ECO:0007669"/>
    <property type="project" value="UniProtKB-KW"/>
</dbReference>
<reference evidence="11" key="1">
    <citation type="submission" date="2023-07" db="EMBL/GenBank/DDBJ databases">
        <authorList>
            <consortium name="AG Swart"/>
            <person name="Singh M."/>
            <person name="Singh A."/>
            <person name="Seah K."/>
            <person name="Emmerich C."/>
        </authorList>
    </citation>
    <scope>NUCLEOTIDE SEQUENCE</scope>
    <source>
        <strain evidence="11">DP1</strain>
    </source>
</reference>
<dbReference type="InterPro" id="IPR018094">
    <property type="entry name" value="Thymidylate_kinase"/>
</dbReference>
<evidence type="ECO:0000256" key="9">
    <source>
        <dbReference type="ARBA" id="ARBA00022840"/>
    </source>
</evidence>
<dbReference type="SUPFAM" id="SSF52540">
    <property type="entry name" value="P-loop containing nucleoside triphosphate hydrolases"/>
    <property type="match status" value="1"/>
</dbReference>
<evidence type="ECO:0000256" key="5">
    <source>
        <dbReference type="ARBA" id="ARBA00022679"/>
    </source>
</evidence>
<evidence type="ECO:0000256" key="8">
    <source>
        <dbReference type="ARBA" id="ARBA00022777"/>
    </source>
</evidence>
<dbReference type="GO" id="GO:0004798">
    <property type="term" value="F:dTMP kinase activity"/>
    <property type="evidence" value="ECO:0007669"/>
    <property type="project" value="UniProtKB-EC"/>
</dbReference>
<dbReference type="GO" id="GO:0006227">
    <property type="term" value="P:dUDP biosynthetic process"/>
    <property type="evidence" value="ECO:0007669"/>
    <property type="project" value="TreeGrafter"/>
</dbReference>
<evidence type="ECO:0000256" key="3">
    <source>
        <dbReference type="ARBA" id="ARBA00012980"/>
    </source>
</evidence>
<dbReference type="InterPro" id="IPR027417">
    <property type="entry name" value="P-loop_NTPase"/>
</dbReference>
<dbReference type="FunFam" id="3.40.50.300:FF:000679">
    <property type="entry name" value="Thymidylate kinase"/>
    <property type="match status" value="1"/>
</dbReference>
<evidence type="ECO:0000313" key="12">
    <source>
        <dbReference type="Proteomes" id="UP001295684"/>
    </source>
</evidence>
<dbReference type="PANTHER" id="PTHR10344">
    <property type="entry name" value="THYMIDYLATE KINASE"/>
    <property type="match status" value="1"/>
</dbReference>
<protein>
    <recommendedName>
        <fullName evidence="4">Thymidylate kinase</fullName>
        <ecNumber evidence="3">2.7.4.9</ecNumber>
    </recommendedName>
</protein>
<dbReference type="InterPro" id="IPR039430">
    <property type="entry name" value="Thymidylate_kin-like_dom"/>
</dbReference>
<dbReference type="GO" id="GO:0005634">
    <property type="term" value="C:nucleus"/>
    <property type="evidence" value="ECO:0007669"/>
    <property type="project" value="TreeGrafter"/>
</dbReference>
<keyword evidence="5" id="KW-0808">Transferase</keyword>
<keyword evidence="6" id="KW-0545">Nucleotide biosynthesis</keyword>
<dbReference type="Proteomes" id="UP001295684">
    <property type="component" value="Unassembled WGS sequence"/>
</dbReference>
<keyword evidence="7" id="KW-0547">Nucleotide-binding</keyword>
<keyword evidence="8" id="KW-0418">Kinase</keyword>
<evidence type="ECO:0000256" key="4">
    <source>
        <dbReference type="ARBA" id="ARBA00017144"/>
    </source>
</evidence>
<sequence length="213" mass="24308">MQKRGLFIVLEGLDRSGKSSQCKNILNFFAQKEMAAELINFPNRETQTGKMIDGYLKNSDTKLGDEVVHLLYSTNRWEMKEYILETINSGTHIVCDRYAYSGVAYTHAKGLDFDWCVAPDKGLPHPDLVLFVNTTAEEISKRAGFGDERYEKTEFQEKVYSAFIKMKDVEPHWHDIEGGSATIEEIESRITEKISETLESYSSGEDLPTNLFQ</sequence>
<dbReference type="AlphaFoldDB" id="A0AAD1Y022"/>
<comment type="pathway">
    <text evidence="1">Pyrimidine metabolism; dTTP biosynthesis.</text>
</comment>
<feature type="domain" description="Thymidylate kinase-like" evidence="10">
    <location>
        <begin position="10"/>
        <end position="190"/>
    </location>
</feature>
<organism evidence="11 12">
    <name type="scientific">Euplotes crassus</name>
    <dbReference type="NCBI Taxonomy" id="5936"/>
    <lineage>
        <taxon>Eukaryota</taxon>
        <taxon>Sar</taxon>
        <taxon>Alveolata</taxon>
        <taxon>Ciliophora</taxon>
        <taxon>Intramacronucleata</taxon>
        <taxon>Spirotrichea</taxon>
        <taxon>Hypotrichia</taxon>
        <taxon>Euplotida</taxon>
        <taxon>Euplotidae</taxon>
        <taxon>Moneuplotes</taxon>
    </lineage>
</organism>
<evidence type="ECO:0000256" key="1">
    <source>
        <dbReference type="ARBA" id="ARBA00004992"/>
    </source>
</evidence>
<keyword evidence="9" id="KW-0067">ATP-binding</keyword>
<evidence type="ECO:0000256" key="6">
    <source>
        <dbReference type="ARBA" id="ARBA00022727"/>
    </source>
</evidence>
<dbReference type="GO" id="GO:0004550">
    <property type="term" value="F:nucleoside diphosphate kinase activity"/>
    <property type="evidence" value="ECO:0007669"/>
    <property type="project" value="TreeGrafter"/>
</dbReference>
<evidence type="ECO:0000256" key="7">
    <source>
        <dbReference type="ARBA" id="ARBA00022741"/>
    </source>
</evidence>
<dbReference type="GO" id="GO:0006233">
    <property type="term" value="P:dTDP biosynthetic process"/>
    <property type="evidence" value="ECO:0007669"/>
    <property type="project" value="InterPro"/>
</dbReference>
<dbReference type="EC" id="2.7.4.9" evidence="3"/>
<evidence type="ECO:0000313" key="11">
    <source>
        <dbReference type="EMBL" id="CAI2380987.1"/>
    </source>
</evidence>
<dbReference type="GO" id="GO:0006235">
    <property type="term" value="P:dTTP biosynthetic process"/>
    <property type="evidence" value="ECO:0007669"/>
    <property type="project" value="TreeGrafter"/>
</dbReference>
<comment type="caution">
    <text evidence="11">The sequence shown here is derived from an EMBL/GenBank/DDBJ whole genome shotgun (WGS) entry which is preliminary data.</text>
</comment>
<evidence type="ECO:0000259" key="10">
    <source>
        <dbReference type="Pfam" id="PF02223"/>
    </source>
</evidence>
<name>A0AAD1Y022_EUPCR</name>
<dbReference type="GO" id="GO:0005829">
    <property type="term" value="C:cytosol"/>
    <property type="evidence" value="ECO:0007669"/>
    <property type="project" value="TreeGrafter"/>
</dbReference>
<evidence type="ECO:0000256" key="2">
    <source>
        <dbReference type="ARBA" id="ARBA00009776"/>
    </source>
</evidence>
<dbReference type="PANTHER" id="PTHR10344:SF1">
    <property type="entry name" value="THYMIDYLATE KINASE"/>
    <property type="match status" value="1"/>
</dbReference>
<dbReference type="EMBL" id="CAMPGE010023003">
    <property type="protein sequence ID" value="CAI2380987.1"/>
    <property type="molecule type" value="Genomic_DNA"/>
</dbReference>
<keyword evidence="12" id="KW-1185">Reference proteome</keyword>
<accession>A0AAD1Y022</accession>
<dbReference type="HAMAP" id="MF_00165">
    <property type="entry name" value="Thymidylate_kinase"/>
    <property type="match status" value="1"/>
</dbReference>
<proteinExistence type="inferred from homology"/>
<dbReference type="Gene3D" id="3.40.50.300">
    <property type="entry name" value="P-loop containing nucleotide triphosphate hydrolases"/>
    <property type="match status" value="1"/>
</dbReference>
<dbReference type="NCBIfam" id="TIGR00041">
    <property type="entry name" value="DTMP_kinase"/>
    <property type="match status" value="1"/>
</dbReference>
<gene>
    <name evidence="11" type="ORF">ECRASSUSDP1_LOCUS22431</name>
</gene>
<comment type="similarity">
    <text evidence="2">Belongs to the thymidylate kinase family.</text>
</comment>
<dbReference type="GO" id="GO:0005739">
    <property type="term" value="C:mitochondrion"/>
    <property type="evidence" value="ECO:0007669"/>
    <property type="project" value="TreeGrafter"/>
</dbReference>